<proteinExistence type="predicted"/>
<accession>A0ABY0BU04</accession>
<keyword evidence="2" id="KW-1185">Reference proteome</keyword>
<dbReference type="EMBL" id="PIPK01000002">
    <property type="protein sequence ID" value="RUO27622.1"/>
    <property type="molecule type" value="Genomic_DNA"/>
</dbReference>
<comment type="caution">
    <text evidence="1">The sequence shown here is derived from an EMBL/GenBank/DDBJ whole genome shotgun (WGS) entry which is preliminary data.</text>
</comment>
<sequence length="45" mass="5500">MKKSQLPSKICPQCQRPFSWRKKWERDWKQVKYCSKRCAGEARRG</sequence>
<protein>
    <submittedName>
        <fullName evidence="1">DUF2256 domain-containing protein</fullName>
    </submittedName>
</protein>
<dbReference type="PANTHER" id="PTHR37463">
    <property type="entry name" value="GSL3115 PROTEIN"/>
    <property type="match status" value="1"/>
</dbReference>
<reference evidence="1 2" key="1">
    <citation type="journal article" date="2018" name="Front. Microbiol.">
        <title>Genome-Based Analysis Reveals the Taxonomy and Diversity of the Family Idiomarinaceae.</title>
        <authorList>
            <person name="Liu Y."/>
            <person name="Lai Q."/>
            <person name="Shao Z."/>
        </authorList>
    </citation>
    <scope>NUCLEOTIDE SEQUENCE [LARGE SCALE GENOMIC DNA]</scope>
    <source>
        <strain evidence="1 2">CF12-14</strain>
    </source>
</reference>
<dbReference type="RefSeq" id="WP_111568837.1">
    <property type="nucleotide sequence ID" value="NZ_PIPK01000002.1"/>
</dbReference>
<gene>
    <name evidence="1" type="ORF">CWE07_03090</name>
</gene>
<organism evidence="1 2">
    <name type="scientific">Aliidiomarina maris</name>
    <dbReference type="NCBI Taxonomy" id="531312"/>
    <lineage>
        <taxon>Bacteria</taxon>
        <taxon>Pseudomonadati</taxon>
        <taxon>Pseudomonadota</taxon>
        <taxon>Gammaproteobacteria</taxon>
        <taxon>Alteromonadales</taxon>
        <taxon>Idiomarinaceae</taxon>
        <taxon>Aliidiomarina</taxon>
    </lineage>
</organism>
<dbReference type="PANTHER" id="PTHR37463:SF1">
    <property type="entry name" value="DUF2256 DOMAIN-CONTAINING PROTEIN"/>
    <property type="match status" value="1"/>
</dbReference>
<name>A0ABY0BU04_9GAMM</name>
<evidence type="ECO:0000313" key="1">
    <source>
        <dbReference type="EMBL" id="RUO27622.1"/>
    </source>
</evidence>
<dbReference type="Pfam" id="PF10013">
    <property type="entry name" value="DUF2256"/>
    <property type="match status" value="1"/>
</dbReference>
<dbReference type="PIRSF" id="PIRSF037205">
    <property type="entry name" value="UCP037205"/>
    <property type="match status" value="1"/>
</dbReference>
<dbReference type="InterPro" id="IPR017136">
    <property type="entry name" value="UCP037205"/>
</dbReference>
<evidence type="ECO:0000313" key="2">
    <source>
        <dbReference type="Proteomes" id="UP000287865"/>
    </source>
</evidence>
<dbReference type="Proteomes" id="UP000287865">
    <property type="component" value="Unassembled WGS sequence"/>
</dbReference>